<dbReference type="SUPFAM" id="SSF69572">
    <property type="entry name" value="Activating enzymes of the ubiquitin-like proteins"/>
    <property type="match status" value="1"/>
</dbReference>
<dbReference type="PANTHER" id="PTHR43267:SF1">
    <property type="entry name" value="TRNA THREONYLCARBAMOYLADENOSINE DEHYDRATASE"/>
    <property type="match status" value="1"/>
</dbReference>
<dbReference type="OrthoDB" id="10265862at2759"/>
<dbReference type="Proteomes" id="UP000054498">
    <property type="component" value="Unassembled WGS sequence"/>
</dbReference>
<dbReference type="STRING" id="145388.A0A0D2MWW0"/>
<dbReference type="InterPro" id="IPR035985">
    <property type="entry name" value="Ubiquitin-activating_enz"/>
</dbReference>
<reference evidence="3 4" key="1">
    <citation type="journal article" date="2013" name="BMC Genomics">
        <title>Reconstruction of the lipid metabolism for the microalga Monoraphidium neglectum from its genome sequence reveals characteristics suitable for biofuel production.</title>
        <authorList>
            <person name="Bogen C."/>
            <person name="Al-Dilaimi A."/>
            <person name="Albersmeier A."/>
            <person name="Wichmann J."/>
            <person name="Grundmann M."/>
            <person name="Rupp O."/>
            <person name="Lauersen K.J."/>
            <person name="Blifernez-Klassen O."/>
            <person name="Kalinowski J."/>
            <person name="Goesmann A."/>
            <person name="Mussgnug J.H."/>
            <person name="Kruse O."/>
        </authorList>
    </citation>
    <scope>NUCLEOTIDE SEQUENCE [LARGE SCALE GENOMIC DNA]</scope>
    <source>
        <strain evidence="3 4">SAG 48.87</strain>
    </source>
</reference>
<dbReference type="GeneID" id="25742125"/>
<gene>
    <name evidence="3" type="ORF">MNEG_9250</name>
</gene>
<dbReference type="GO" id="GO:0061503">
    <property type="term" value="F:tRNA threonylcarbamoyladenosine dehydratase"/>
    <property type="evidence" value="ECO:0007669"/>
    <property type="project" value="TreeGrafter"/>
</dbReference>
<feature type="domain" description="THIF-type NAD/FAD binding fold" evidence="2">
    <location>
        <begin position="224"/>
        <end position="270"/>
    </location>
</feature>
<dbReference type="EMBL" id="KK102090">
    <property type="protein sequence ID" value="KIY98710.1"/>
    <property type="molecule type" value="Genomic_DNA"/>
</dbReference>
<proteinExistence type="predicted"/>
<dbReference type="RefSeq" id="XP_013897730.1">
    <property type="nucleotide sequence ID" value="XM_014042276.1"/>
</dbReference>
<dbReference type="InterPro" id="IPR000594">
    <property type="entry name" value="ThiF_NAD_FAD-bd"/>
</dbReference>
<dbReference type="PANTHER" id="PTHR43267">
    <property type="entry name" value="TRNA THREONYLCARBAMOYLADENOSINE DEHYDRATASE"/>
    <property type="match status" value="1"/>
</dbReference>
<organism evidence="3 4">
    <name type="scientific">Monoraphidium neglectum</name>
    <dbReference type="NCBI Taxonomy" id="145388"/>
    <lineage>
        <taxon>Eukaryota</taxon>
        <taxon>Viridiplantae</taxon>
        <taxon>Chlorophyta</taxon>
        <taxon>core chlorophytes</taxon>
        <taxon>Chlorophyceae</taxon>
        <taxon>CS clade</taxon>
        <taxon>Sphaeropleales</taxon>
        <taxon>Selenastraceae</taxon>
        <taxon>Monoraphidium</taxon>
    </lineage>
</organism>
<dbReference type="Pfam" id="PF00899">
    <property type="entry name" value="ThiF"/>
    <property type="match status" value="1"/>
</dbReference>
<sequence>MRRHSTVVNAALRSGHLFGPAPLPFPPARRRTVLSSPPFATRVTELETRLYPLEELQRPRPPPEQEDERPHKRRHCGPEPEAAASGAAAMALGAVVGAAAAVAASEVALPEPLAAAAAPVPATAEQLVSEELLGAELRRSAVATIEAMTVDSTVVLQQQQQQPLLQVDPQLLAEPQQQQLAPAFDLLGRRGGRASAAVIEREEQQQEQQQQQQEQQDDDWLQRTRLLVGDTGLAKLAATNVLLVGLGGVGSYAAEQLVRAGVGSITIVDEGALWRPGCRGDAPAAGVRRERQFAGQPAAVVDWAVWPLSPPKGGDCVDTTNRNRQLPALASTEFITPETARALVSRQRYDFVVDCIDSIAPKQNLLLAAVEAGVKVVSSMGAGGRMDPSRVKTADLQDTFGDPFAANIRRGLRKQGVGRGIVAVFSDEPVKKASLGLTDQQYKRSYYG</sequence>
<dbReference type="InterPro" id="IPR045886">
    <property type="entry name" value="ThiF/MoeB/HesA"/>
</dbReference>
<evidence type="ECO:0000313" key="3">
    <source>
        <dbReference type="EMBL" id="KIY98710.1"/>
    </source>
</evidence>
<name>A0A0D2MWW0_9CHLO</name>
<evidence type="ECO:0000313" key="4">
    <source>
        <dbReference type="Proteomes" id="UP000054498"/>
    </source>
</evidence>
<keyword evidence="4" id="KW-1185">Reference proteome</keyword>
<evidence type="ECO:0000259" key="2">
    <source>
        <dbReference type="Pfam" id="PF00899"/>
    </source>
</evidence>
<dbReference type="Gene3D" id="3.40.50.720">
    <property type="entry name" value="NAD(P)-binding Rossmann-like Domain"/>
    <property type="match status" value="2"/>
</dbReference>
<evidence type="ECO:0000256" key="1">
    <source>
        <dbReference type="SAM" id="MobiDB-lite"/>
    </source>
</evidence>
<dbReference type="AlphaFoldDB" id="A0A0D2MWW0"/>
<protein>
    <recommendedName>
        <fullName evidence="2">THIF-type NAD/FAD binding fold domain-containing protein</fullName>
    </recommendedName>
</protein>
<dbReference type="GO" id="GO:0061504">
    <property type="term" value="P:cyclic threonylcarbamoyladenosine biosynthetic process"/>
    <property type="evidence" value="ECO:0007669"/>
    <property type="project" value="TreeGrafter"/>
</dbReference>
<dbReference type="KEGG" id="mng:MNEG_9250"/>
<accession>A0A0D2MWW0</accession>
<feature type="region of interest" description="Disordered" evidence="1">
    <location>
        <begin position="51"/>
        <end position="82"/>
    </location>
</feature>
<feature type="region of interest" description="Disordered" evidence="1">
    <location>
        <begin position="197"/>
        <end position="218"/>
    </location>
</feature>
<dbReference type="GO" id="GO:0008641">
    <property type="term" value="F:ubiquitin-like modifier activating enzyme activity"/>
    <property type="evidence" value="ECO:0007669"/>
    <property type="project" value="InterPro"/>
</dbReference>